<accession>A0A975U5L0</accession>
<dbReference type="Pfam" id="PF08223">
    <property type="entry name" value="PaaX_C"/>
    <property type="match status" value="1"/>
</dbReference>
<dbReference type="PIRSF" id="PIRSF020623">
    <property type="entry name" value="PaaX"/>
    <property type="match status" value="1"/>
</dbReference>
<evidence type="ECO:0000313" key="4">
    <source>
        <dbReference type="Proteomes" id="UP000694001"/>
    </source>
</evidence>
<dbReference type="AlphaFoldDB" id="A0A975U5L0"/>
<dbReference type="InterPro" id="IPR012906">
    <property type="entry name" value="PaaX-like_N"/>
</dbReference>
<gene>
    <name evidence="3" type="ORF">KO353_01935</name>
</gene>
<reference evidence="3" key="1">
    <citation type="submission" date="2021-06" db="EMBL/GenBank/DDBJ databases">
        <title>Elioraea tepida, sp. nov., a moderately thermophilic aerobic anoxygenic phototrophic bacterium isolated from an alkaline siliceous hot spring mat community in Yellowstone National Park, WY, USA.</title>
        <authorList>
            <person name="Saini M.K."/>
            <person name="Yoshida S."/>
            <person name="Sebastian A."/>
            <person name="Hirose S."/>
            <person name="Hara E."/>
            <person name="Tamaki H."/>
            <person name="Soulier N.T."/>
            <person name="Albert I."/>
            <person name="Hanada S."/>
            <person name="Bryant D.A."/>
            <person name="Tank M."/>
        </authorList>
    </citation>
    <scope>NUCLEOTIDE SEQUENCE</scope>
    <source>
        <strain evidence="3">MS-P2</strain>
    </source>
</reference>
<evidence type="ECO:0000259" key="1">
    <source>
        <dbReference type="Pfam" id="PF07848"/>
    </source>
</evidence>
<feature type="domain" description="Transcriptional repressor PaaX-like N-terminal" evidence="1">
    <location>
        <begin position="21"/>
        <end position="90"/>
    </location>
</feature>
<organism evidence="3 4">
    <name type="scientific">Elioraea tepida</name>
    <dbReference type="NCBI Taxonomy" id="2843330"/>
    <lineage>
        <taxon>Bacteria</taxon>
        <taxon>Pseudomonadati</taxon>
        <taxon>Pseudomonadota</taxon>
        <taxon>Alphaproteobacteria</taxon>
        <taxon>Acetobacterales</taxon>
        <taxon>Elioraeaceae</taxon>
        <taxon>Elioraea</taxon>
    </lineage>
</organism>
<sequence length="292" mass="31026">MIDPPRWLAPRLAALHAGPHRTGSLIITLYGDAIAPRGGSLALASLLNIMAAFGIGGGVVRTAVSRLAAEGWLERRRIGRSGFYRLATKGAETFTAATERIYGPQPERHDPALELVVLGRDSARDTAREALAAAGFGSLAPGVFVAPSGAQPPLLPGALRLRATPHPGDAAALAALAWPLEEVADRYRQFLATWDAAASAPAPEALTALVARVLLIHDYRRVVLRDPLLPSALLPAGWPQPAARALCARLWRRLLDPSEAWLDAHARAESGPLPSPDPGLRARFADLVEDHS</sequence>
<evidence type="ECO:0000259" key="2">
    <source>
        <dbReference type="Pfam" id="PF08223"/>
    </source>
</evidence>
<dbReference type="EMBL" id="CP076448">
    <property type="protein sequence ID" value="QXM26173.1"/>
    <property type="molecule type" value="Genomic_DNA"/>
</dbReference>
<feature type="domain" description="Transcriptional repressor PaaX-like C-terminal" evidence="2">
    <location>
        <begin position="178"/>
        <end position="263"/>
    </location>
</feature>
<name>A0A975U5L0_9PROT</name>
<dbReference type="PANTHER" id="PTHR30319">
    <property type="entry name" value="PHENYLACETIC ACID REGULATOR-RELATED TRANSCRIPTIONAL REPRESSOR"/>
    <property type="match status" value="1"/>
</dbReference>
<dbReference type="GO" id="GO:0006351">
    <property type="term" value="P:DNA-templated transcription"/>
    <property type="evidence" value="ECO:0007669"/>
    <property type="project" value="TreeGrafter"/>
</dbReference>
<dbReference type="InterPro" id="IPR013225">
    <property type="entry name" value="PaaX_C"/>
</dbReference>
<evidence type="ECO:0000313" key="3">
    <source>
        <dbReference type="EMBL" id="QXM26173.1"/>
    </source>
</evidence>
<dbReference type="KEGG" id="elio:KO353_01935"/>
<proteinExistence type="predicted"/>
<keyword evidence="4" id="KW-1185">Reference proteome</keyword>
<protein>
    <submittedName>
        <fullName evidence="3">GntR family transcriptional regulator</fullName>
    </submittedName>
</protein>
<dbReference type="InterPro" id="IPR011965">
    <property type="entry name" value="PaaX_trns_reg"/>
</dbReference>
<dbReference type="Pfam" id="PF07848">
    <property type="entry name" value="PaaX"/>
    <property type="match status" value="1"/>
</dbReference>
<dbReference type="Proteomes" id="UP000694001">
    <property type="component" value="Chromosome"/>
</dbReference>
<dbReference type="PANTHER" id="PTHR30319:SF1">
    <property type="entry name" value="TRANSCRIPTIONAL REPRESSOR PAAX"/>
    <property type="match status" value="1"/>
</dbReference>